<accession>A0A183N727</accession>
<dbReference type="Proteomes" id="UP000277204">
    <property type="component" value="Unassembled WGS sequence"/>
</dbReference>
<evidence type="ECO:0000313" key="2">
    <source>
        <dbReference type="Proteomes" id="UP000277204"/>
    </source>
</evidence>
<sequence length="67" mass="7589">MGKGLTILMEGLKVKVKMNNSGYKDITGLHVLRLIIEKTEDMTMNSVSISRITLSKLRLKCPTRARR</sequence>
<name>A0A183N727_9TREM</name>
<reference evidence="1 2" key="1">
    <citation type="submission" date="2018-11" db="EMBL/GenBank/DDBJ databases">
        <authorList>
            <consortium name="Pathogen Informatics"/>
        </authorList>
    </citation>
    <scope>NUCLEOTIDE SEQUENCE [LARGE SCALE GENOMIC DNA]</scope>
    <source>
        <strain evidence="1 2">Zambia</strain>
    </source>
</reference>
<keyword evidence="2" id="KW-1185">Reference proteome</keyword>
<protein>
    <submittedName>
        <fullName evidence="1">Uncharacterized protein</fullName>
    </submittedName>
</protein>
<organism evidence="1 2">
    <name type="scientific">Schistosoma margrebowiei</name>
    <dbReference type="NCBI Taxonomy" id="48269"/>
    <lineage>
        <taxon>Eukaryota</taxon>
        <taxon>Metazoa</taxon>
        <taxon>Spiralia</taxon>
        <taxon>Lophotrochozoa</taxon>
        <taxon>Platyhelminthes</taxon>
        <taxon>Trematoda</taxon>
        <taxon>Digenea</taxon>
        <taxon>Strigeidida</taxon>
        <taxon>Schistosomatoidea</taxon>
        <taxon>Schistosomatidae</taxon>
        <taxon>Schistosoma</taxon>
    </lineage>
</organism>
<evidence type="ECO:0000313" key="1">
    <source>
        <dbReference type="EMBL" id="VDP49933.1"/>
    </source>
</evidence>
<proteinExistence type="predicted"/>
<dbReference type="EMBL" id="UZAI01020151">
    <property type="protein sequence ID" value="VDP49933.1"/>
    <property type="molecule type" value="Genomic_DNA"/>
</dbReference>
<gene>
    <name evidence="1" type="ORF">SMRZ_LOCUS24102</name>
</gene>
<dbReference type="AlphaFoldDB" id="A0A183N727"/>